<protein>
    <recommendedName>
        <fullName evidence="7">Thioredoxin reductase</fullName>
        <ecNumber evidence="7">1.8.1.9</ecNumber>
    </recommendedName>
</protein>
<dbReference type="EMBL" id="AP025516">
    <property type="protein sequence ID" value="BDD85762.1"/>
    <property type="molecule type" value="Genomic_DNA"/>
</dbReference>
<dbReference type="PROSITE" id="PS00573">
    <property type="entry name" value="PYRIDINE_REDOX_2"/>
    <property type="match status" value="1"/>
</dbReference>
<sequence length="311" mass="33616">MSERPFDLVILGGGPAGLTAGLYAARARIYHLLIEKGVPGGQVLNTDWVDNYPGFPDGLTGFELSDKMAAHARRFGVNIVSKEVASVDLSVSGLKTVSFADGSSLSCATLIICTGARPNKLGVPGEQELSGRGVSYCGTCDAPFYKDMHVAVVGGGDTAVEEADYLTRFARRVTIIHRRDTLRATQIIQETAFANKKIDYIWNTRVIAIEGEKEVQRLRLEDSTGSISTISVQGVFILIGITPNNDMLPIDRLDPDPWGFIRTDNETRTVIPGVFAAGDIRSKLMRQVVNACGEGATAVIAAEHYLKTRLT</sequence>
<dbReference type="Proteomes" id="UP000830055">
    <property type="component" value="Chromosome"/>
</dbReference>
<evidence type="ECO:0000313" key="11">
    <source>
        <dbReference type="Proteomes" id="UP000830055"/>
    </source>
</evidence>
<gene>
    <name evidence="10" type="ORF">DPPLL_01270</name>
</gene>
<reference evidence="10 11" key="1">
    <citation type="submission" date="2022-01" db="EMBL/GenBank/DDBJ databases">
        <title>Desulfofustis limnae sp. nov., a novel mesophilic sulfate-reducing bacterium isolated from marsh soil.</title>
        <authorList>
            <person name="Watanabe M."/>
            <person name="Takahashi A."/>
            <person name="Kojima H."/>
            <person name="Fukui M."/>
        </authorList>
    </citation>
    <scope>NUCLEOTIDE SEQUENCE [LARGE SCALE GENOMIC DNA]</scope>
    <source>
        <strain evidence="10 11">PPLL</strain>
    </source>
</reference>
<dbReference type="NCBIfam" id="TIGR01292">
    <property type="entry name" value="TRX_reduct"/>
    <property type="match status" value="1"/>
</dbReference>
<evidence type="ECO:0000256" key="5">
    <source>
        <dbReference type="ARBA" id="ARBA00023157"/>
    </source>
</evidence>
<dbReference type="SUPFAM" id="SSF51905">
    <property type="entry name" value="FAD/NAD(P)-binding domain"/>
    <property type="match status" value="1"/>
</dbReference>
<dbReference type="InterPro" id="IPR008255">
    <property type="entry name" value="Pyr_nucl-diS_OxRdtase_2_AS"/>
</dbReference>
<comment type="catalytic activity">
    <reaction evidence="7">
        <text>[thioredoxin]-dithiol + NADP(+) = [thioredoxin]-disulfide + NADPH + H(+)</text>
        <dbReference type="Rhea" id="RHEA:20345"/>
        <dbReference type="Rhea" id="RHEA-COMP:10698"/>
        <dbReference type="Rhea" id="RHEA-COMP:10700"/>
        <dbReference type="ChEBI" id="CHEBI:15378"/>
        <dbReference type="ChEBI" id="CHEBI:29950"/>
        <dbReference type="ChEBI" id="CHEBI:50058"/>
        <dbReference type="ChEBI" id="CHEBI:57783"/>
        <dbReference type="ChEBI" id="CHEBI:58349"/>
        <dbReference type="EC" id="1.8.1.9"/>
    </reaction>
</comment>
<keyword evidence="8" id="KW-0521">NADP</keyword>
<comment type="cofactor">
    <cofactor evidence="8">
        <name>FAD</name>
        <dbReference type="ChEBI" id="CHEBI:57692"/>
    </cofactor>
    <text evidence="8">Binds 1 FAD per subunit.</text>
</comment>
<dbReference type="EC" id="1.8.1.9" evidence="7"/>
<dbReference type="InterPro" id="IPR036188">
    <property type="entry name" value="FAD/NAD-bd_sf"/>
</dbReference>
<keyword evidence="6 7" id="KW-0676">Redox-active center</keyword>
<dbReference type="Pfam" id="PF07992">
    <property type="entry name" value="Pyr_redox_2"/>
    <property type="match status" value="1"/>
</dbReference>
<dbReference type="InterPro" id="IPR023753">
    <property type="entry name" value="FAD/NAD-binding_dom"/>
</dbReference>
<evidence type="ECO:0000256" key="3">
    <source>
        <dbReference type="ARBA" id="ARBA00022827"/>
    </source>
</evidence>
<evidence type="ECO:0000256" key="8">
    <source>
        <dbReference type="RuleBase" id="RU003881"/>
    </source>
</evidence>
<dbReference type="Gene3D" id="3.50.50.60">
    <property type="entry name" value="FAD/NAD(P)-binding domain"/>
    <property type="match status" value="2"/>
</dbReference>
<keyword evidence="11" id="KW-1185">Reference proteome</keyword>
<comment type="similarity">
    <text evidence="1 7">Belongs to the class-II pyridine nucleotide-disulfide oxidoreductase family.</text>
</comment>
<comment type="subunit">
    <text evidence="7">Homodimer.</text>
</comment>
<proteinExistence type="inferred from homology"/>
<keyword evidence="4 7" id="KW-0560">Oxidoreductase</keyword>
<evidence type="ECO:0000259" key="9">
    <source>
        <dbReference type="Pfam" id="PF07992"/>
    </source>
</evidence>
<dbReference type="PRINTS" id="PR00368">
    <property type="entry name" value="FADPNR"/>
</dbReference>
<dbReference type="InterPro" id="IPR050097">
    <property type="entry name" value="Ferredoxin-NADP_redctase_2"/>
</dbReference>
<accession>A0ABN6LYR2</accession>
<name>A0ABN6LYR2_9BACT</name>
<dbReference type="RefSeq" id="WP_284152896.1">
    <property type="nucleotide sequence ID" value="NZ_AP025516.1"/>
</dbReference>
<organism evidence="10 11">
    <name type="scientific">Desulfofustis limnaeus</name>
    <dbReference type="NCBI Taxonomy" id="2740163"/>
    <lineage>
        <taxon>Bacteria</taxon>
        <taxon>Pseudomonadati</taxon>
        <taxon>Thermodesulfobacteriota</taxon>
        <taxon>Desulfobulbia</taxon>
        <taxon>Desulfobulbales</taxon>
        <taxon>Desulfocapsaceae</taxon>
        <taxon>Desulfofustis</taxon>
    </lineage>
</organism>
<keyword evidence="2 7" id="KW-0285">Flavoprotein</keyword>
<dbReference type="PANTHER" id="PTHR48105">
    <property type="entry name" value="THIOREDOXIN REDUCTASE 1-RELATED-RELATED"/>
    <property type="match status" value="1"/>
</dbReference>
<evidence type="ECO:0000256" key="4">
    <source>
        <dbReference type="ARBA" id="ARBA00023002"/>
    </source>
</evidence>
<evidence type="ECO:0000256" key="6">
    <source>
        <dbReference type="ARBA" id="ARBA00023284"/>
    </source>
</evidence>
<dbReference type="PRINTS" id="PR00469">
    <property type="entry name" value="PNDRDTASEII"/>
</dbReference>
<keyword evidence="3 7" id="KW-0274">FAD</keyword>
<dbReference type="InterPro" id="IPR005982">
    <property type="entry name" value="Thioredox_Rdtase"/>
</dbReference>
<evidence type="ECO:0000256" key="7">
    <source>
        <dbReference type="RuleBase" id="RU003880"/>
    </source>
</evidence>
<feature type="domain" description="FAD/NAD(P)-binding" evidence="9">
    <location>
        <begin position="6"/>
        <end position="295"/>
    </location>
</feature>
<evidence type="ECO:0000313" key="10">
    <source>
        <dbReference type="EMBL" id="BDD85762.1"/>
    </source>
</evidence>
<keyword evidence="5" id="KW-1015">Disulfide bond</keyword>
<evidence type="ECO:0000256" key="2">
    <source>
        <dbReference type="ARBA" id="ARBA00022630"/>
    </source>
</evidence>
<evidence type="ECO:0000256" key="1">
    <source>
        <dbReference type="ARBA" id="ARBA00009333"/>
    </source>
</evidence>